<feature type="transmembrane region" description="Helical" evidence="2">
    <location>
        <begin position="382"/>
        <end position="403"/>
    </location>
</feature>
<evidence type="ECO:0008006" key="6">
    <source>
        <dbReference type="Google" id="ProtNLM"/>
    </source>
</evidence>
<feature type="chain" id="PRO_5013870409" description="CARDB domain-containing protein" evidence="3">
    <location>
        <begin position="37"/>
        <end position="451"/>
    </location>
</feature>
<feature type="compositionally biased region" description="Basic residues" evidence="1">
    <location>
        <begin position="431"/>
        <end position="451"/>
    </location>
</feature>
<dbReference type="EMBL" id="PFCB01000035">
    <property type="protein sequence ID" value="PIR73933.1"/>
    <property type="molecule type" value="Genomic_DNA"/>
</dbReference>
<evidence type="ECO:0000313" key="4">
    <source>
        <dbReference type="EMBL" id="PIR73933.1"/>
    </source>
</evidence>
<dbReference type="Proteomes" id="UP000230154">
    <property type="component" value="Unassembled WGS sequence"/>
</dbReference>
<protein>
    <recommendedName>
        <fullName evidence="6">CARDB domain-containing protein</fullName>
    </recommendedName>
</protein>
<proteinExistence type="predicted"/>
<evidence type="ECO:0000256" key="1">
    <source>
        <dbReference type="SAM" id="MobiDB-lite"/>
    </source>
</evidence>
<keyword evidence="2" id="KW-1133">Transmembrane helix</keyword>
<accession>A0A2H0TP47</accession>
<gene>
    <name evidence="4" type="ORF">COU35_05155</name>
</gene>
<reference evidence="5" key="1">
    <citation type="submission" date="2017-09" db="EMBL/GenBank/DDBJ databases">
        <title>Depth-based differentiation of microbial function through sediment-hosted aquifers and enrichment of novel symbionts in the deep terrestrial subsurface.</title>
        <authorList>
            <person name="Probst A.J."/>
            <person name="Ladd B."/>
            <person name="Jarett J.K."/>
            <person name="Geller-Mcgrath D.E."/>
            <person name="Sieber C.M.K."/>
            <person name="Emerson J.B."/>
            <person name="Anantharaman K."/>
            <person name="Thomas B.C."/>
            <person name="Malmstrom R."/>
            <person name="Stieglmeier M."/>
            <person name="Klingl A."/>
            <person name="Woyke T."/>
            <person name="Ryan C.M."/>
            <person name="Banfield J.F."/>
        </authorList>
    </citation>
    <scope>NUCLEOTIDE SEQUENCE [LARGE SCALE GENOMIC DNA]</scope>
</reference>
<feature type="compositionally biased region" description="Basic residues" evidence="1">
    <location>
        <begin position="409"/>
        <end position="423"/>
    </location>
</feature>
<feature type="signal peptide" evidence="3">
    <location>
        <begin position="1"/>
        <end position="36"/>
    </location>
</feature>
<sequence>MPVTHTQHTAQSSMRFFAGLVIGLAFLFFMAPAAHATGVTPAIFEYDNLANGVEITDTVYVTRVKGDSEQVFDVSLVGDSAHQIQLTEPTLTMNVGEVFKGYSFTIAPTSAPNGSHKVSIKFVGRPGTQKTGGAQSAAVATGAQAHIFFGIVDHEVAKMSVSGFTIDPTEINIAPVLSFLITNSGNVDVRPDYIEATFTDLSDPSHIIKGRIEGTTLPFLRPGQEQPLSARFPEALPLGRYAVTASVVFHGEEIYRSIERVLNVYPPGTLAQEAQFNAFSVTPSTAVPGSLIKISGEVKNVGQIPVDSIFVVEVYRGDTLVDILRSEPKIISVAGNSQYVHTFRPDKNGEYKFDAVFEYGAKETERKSATVSVKTQSLFTTLAIYGGIGLMMIIVALIITHYLRKRSHGKTLKKKDVHNKKSHEKNEPKTKSKVKPGKPRAKTKRKGKKKS</sequence>
<evidence type="ECO:0000256" key="3">
    <source>
        <dbReference type="SAM" id="SignalP"/>
    </source>
</evidence>
<name>A0A2H0TP47_9BACT</name>
<evidence type="ECO:0000313" key="5">
    <source>
        <dbReference type="Proteomes" id="UP000230154"/>
    </source>
</evidence>
<keyword evidence="2" id="KW-0812">Transmembrane</keyword>
<dbReference type="InterPro" id="IPR013783">
    <property type="entry name" value="Ig-like_fold"/>
</dbReference>
<dbReference type="Gene3D" id="2.60.40.10">
    <property type="entry name" value="Immunoglobulins"/>
    <property type="match status" value="1"/>
</dbReference>
<keyword evidence="2" id="KW-0472">Membrane</keyword>
<dbReference type="AlphaFoldDB" id="A0A2H0TP47"/>
<feature type="region of interest" description="Disordered" evidence="1">
    <location>
        <begin position="409"/>
        <end position="451"/>
    </location>
</feature>
<organism evidence="4 5">
    <name type="scientific">Candidatus Magasanikbacteria bacterium CG10_big_fil_rev_8_21_14_0_10_47_10</name>
    <dbReference type="NCBI Taxonomy" id="1974652"/>
    <lineage>
        <taxon>Bacteria</taxon>
        <taxon>Candidatus Magasanikiibacteriota</taxon>
    </lineage>
</organism>
<keyword evidence="3" id="KW-0732">Signal</keyword>
<comment type="caution">
    <text evidence="4">The sequence shown here is derived from an EMBL/GenBank/DDBJ whole genome shotgun (WGS) entry which is preliminary data.</text>
</comment>
<evidence type="ECO:0000256" key="2">
    <source>
        <dbReference type="SAM" id="Phobius"/>
    </source>
</evidence>